<gene>
    <name evidence="1" type="ORF">PCASD_05120</name>
</gene>
<proteinExistence type="predicted"/>
<dbReference type="Proteomes" id="UP000235392">
    <property type="component" value="Unassembled WGS sequence"/>
</dbReference>
<accession>A0A2N5V3N5</accession>
<evidence type="ECO:0000313" key="1">
    <source>
        <dbReference type="EMBL" id="PLW44608.1"/>
    </source>
</evidence>
<sequence length="257" mass="27915">MKAAIKWIISCVVLHNLLSDLKDQWNKLYKEEEPELASPFSPSHDCIQGLCTTTLIFCLALFHSPFSLAPPPAPTFQISRTTKPTLTNSPATPTIHSPARFSWIWHIKPPPLSSPPPPPCCPCWPPAALADHLLPLLATSFCPCSPPALALHLLPCPARLPPARHLLPCPACLPPALSLPPAAAALCPSDPCTLLSASLAACQPHIHCCSLHHHRYVFKAHACGFQVHLRWPTHPNTLQSAAPEDPKLLPWNPCCSV</sequence>
<protein>
    <submittedName>
        <fullName evidence="1">Uncharacterized protein</fullName>
    </submittedName>
</protein>
<name>A0A2N5V3N5_9BASI</name>
<dbReference type="AlphaFoldDB" id="A0A2N5V3N5"/>
<comment type="caution">
    <text evidence="1">The sequence shown here is derived from an EMBL/GenBank/DDBJ whole genome shotgun (WGS) entry which is preliminary data.</text>
</comment>
<organism evidence="1 2">
    <name type="scientific">Puccinia coronata f. sp. avenae</name>
    <dbReference type="NCBI Taxonomy" id="200324"/>
    <lineage>
        <taxon>Eukaryota</taxon>
        <taxon>Fungi</taxon>
        <taxon>Dikarya</taxon>
        <taxon>Basidiomycota</taxon>
        <taxon>Pucciniomycotina</taxon>
        <taxon>Pucciniomycetes</taxon>
        <taxon>Pucciniales</taxon>
        <taxon>Pucciniaceae</taxon>
        <taxon>Puccinia</taxon>
    </lineage>
</organism>
<evidence type="ECO:0000313" key="2">
    <source>
        <dbReference type="Proteomes" id="UP000235392"/>
    </source>
</evidence>
<reference evidence="1 2" key="1">
    <citation type="submission" date="2017-11" db="EMBL/GenBank/DDBJ databases">
        <title>De novo assembly and phasing of dikaryotic genomes from two isolates of Puccinia coronata f. sp. avenae, the causal agent of oat crown rust.</title>
        <authorList>
            <person name="Miller M.E."/>
            <person name="Zhang Y."/>
            <person name="Omidvar V."/>
            <person name="Sperschneider J."/>
            <person name="Schwessinger B."/>
            <person name="Raley C."/>
            <person name="Palmer J.M."/>
            <person name="Garnica D."/>
            <person name="Upadhyaya N."/>
            <person name="Rathjen J."/>
            <person name="Taylor J.M."/>
            <person name="Park R.F."/>
            <person name="Dodds P.N."/>
            <person name="Hirsch C.D."/>
            <person name="Kianian S.F."/>
            <person name="Figueroa M."/>
        </authorList>
    </citation>
    <scope>NUCLEOTIDE SEQUENCE [LARGE SCALE GENOMIC DNA]</scope>
    <source>
        <strain evidence="1">12SD80</strain>
    </source>
</reference>
<dbReference type="EMBL" id="PGCI01000056">
    <property type="protein sequence ID" value="PLW44608.1"/>
    <property type="molecule type" value="Genomic_DNA"/>
</dbReference>